<dbReference type="Proteomes" id="UP000504606">
    <property type="component" value="Unplaced"/>
</dbReference>
<accession>A0A6J1S1R6</accession>
<organism evidence="2 3">
    <name type="scientific">Frankliniella occidentalis</name>
    <name type="common">Western flower thrips</name>
    <name type="synonym">Euthrips occidentalis</name>
    <dbReference type="NCBI Taxonomy" id="133901"/>
    <lineage>
        <taxon>Eukaryota</taxon>
        <taxon>Metazoa</taxon>
        <taxon>Ecdysozoa</taxon>
        <taxon>Arthropoda</taxon>
        <taxon>Hexapoda</taxon>
        <taxon>Insecta</taxon>
        <taxon>Pterygota</taxon>
        <taxon>Neoptera</taxon>
        <taxon>Paraneoptera</taxon>
        <taxon>Thysanoptera</taxon>
        <taxon>Terebrantia</taxon>
        <taxon>Thripoidea</taxon>
        <taxon>Thripidae</taxon>
        <taxon>Frankliniella</taxon>
    </lineage>
</organism>
<dbReference type="SUPFAM" id="SSF81383">
    <property type="entry name" value="F-box domain"/>
    <property type="match status" value="1"/>
</dbReference>
<protein>
    <submittedName>
        <fullName evidence="3">Uncharacterized protein LOC113204235</fullName>
    </submittedName>
</protein>
<feature type="domain" description="F-box" evidence="1">
    <location>
        <begin position="31"/>
        <end position="77"/>
    </location>
</feature>
<gene>
    <name evidence="3" type="primary">LOC113204235</name>
</gene>
<dbReference type="RefSeq" id="XP_026275124.2">
    <property type="nucleotide sequence ID" value="XM_026419339.2"/>
</dbReference>
<evidence type="ECO:0000313" key="3">
    <source>
        <dbReference type="RefSeq" id="XP_026275124.2"/>
    </source>
</evidence>
<dbReference type="KEGG" id="foc:113204235"/>
<reference evidence="3" key="1">
    <citation type="submission" date="2025-08" db="UniProtKB">
        <authorList>
            <consortium name="RefSeq"/>
        </authorList>
    </citation>
    <scope>IDENTIFICATION</scope>
    <source>
        <tissue evidence="3">Whole organism</tissue>
    </source>
</reference>
<proteinExistence type="predicted"/>
<dbReference type="Pfam" id="PF12937">
    <property type="entry name" value="F-box-like"/>
    <property type="match status" value="1"/>
</dbReference>
<dbReference type="SMART" id="SM00256">
    <property type="entry name" value="FBOX"/>
    <property type="match status" value="1"/>
</dbReference>
<sequence length="425" mass="46649">MANVTQAEPAAQACSVQRGSTSSGADELEQRPALERLPDDVLLEVMQHLGAEDLLACRLVCRTLCRLALHRDAWRSKTLVCDRDEHRTCSLLRLAPCLRELQLYLSASETVCDHSVACATACEVTQVTMILESGSGLGYQAIQLLIGLATPGRLKTVKVLLATALDRTEATILFLAILRTPGLEEITIKGRNIRQPMLKPSPVYEGLSSSLRTFCLNVEGVGEWAQLVLSMHGETLKKVVLATALVETEATAAPCNLTLQSLRSVQELTVQLDPRLQTLAEPTSLQVLYLLVDGREAEEHFAAAGELFLRAANLREVAMLALPEKRLDVRAVLPGHCSLLVRGLVRARAQSLVTKLSLVPKISWEDSAELLQLPQHPWLLARTLRQVRPWLPALRQLSVGRWVWTAPQRVPALTARPPRPCGSAP</sequence>
<dbReference type="AlphaFoldDB" id="A0A6J1S1R6"/>
<dbReference type="GeneID" id="113204235"/>
<keyword evidence="2" id="KW-1185">Reference proteome</keyword>
<dbReference type="InterPro" id="IPR001810">
    <property type="entry name" value="F-box_dom"/>
</dbReference>
<dbReference type="InterPro" id="IPR036047">
    <property type="entry name" value="F-box-like_dom_sf"/>
</dbReference>
<dbReference type="PROSITE" id="PS50181">
    <property type="entry name" value="FBOX"/>
    <property type="match status" value="1"/>
</dbReference>
<evidence type="ECO:0000313" key="2">
    <source>
        <dbReference type="Proteomes" id="UP000504606"/>
    </source>
</evidence>
<dbReference type="OrthoDB" id="10257471at2759"/>
<name>A0A6J1S1R6_FRAOC</name>
<dbReference type="Gene3D" id="1.20.1280.50">
    <property type="match status" value="1"/>
</dbReference>
<evidence type="ECO:0000259" key="1">
    <source>
        <dbReference type="PROSITE" id="PS50181"/>
    </source>
</evidence>
<dbReference type="CDD" id="cd09917">
    <property type="entry name" value="F-box_SF"/>
    <property type="match status" value="1"/>
</dbReference>